<keyword evidence="4" id="KW-1185">Reference proteome</keyword>
<accession>A0ABQ5CCU6</accession>
<dbReference type="Pfam" id="PF14223">
    <property type="entry name" value="Retrotran_gag_2"/>
    <property type="match status" value="1"/>
</dbReference>
<organism evidence="3 4">
    <name type="scientific">Tanacetum coccineum</name>
    <dbReference type="NCBI Taxonomy" id="301880"/>
    <lineage>
        <taxon>Eukaryota</taxon>
        <taxon>Viridiplantae</taxon>
        <taxon>Streptophyta</taxon>
        <taxon>Embryophyta</taxon>
        <taxon>Tracheophyta</taxon>
        <taxon>Spermatophyta</taxon>
        <taxon>Magnoliopsida</taxon>
        <taxon>eudicotyledons</taxon>
        <taxon>Gunneridae</taxon>
        <taxon>Pentapetalae</taxon>
        <taxon>asterids</taxon>
        <taxon>campanulids</taxon>
        <taxon>Asterales</taxon>
        <taxon>Asteraceae</taxon>
        <taxon>Asteroideae</taxon>
        <taxon>Anthemideae</taxon>
        <taxon>Anthemidinae</taxon>
        <taxon>Tanacetum</taxon>
    </lineage>
</organism>
<protein>
    <recommendedName>
        <fullName evidence="2">CCHC-type domain-containing protein</fullName>
    </recommendedName>
</protein>
<evidence type="ECO:0000256" key="1">
    <source>
        <dbReference type="SAM" id="MobiDB-lite"/>
    </source>
</evidence>
<sequence>MISTSLLTEVGHLDDCNVQATNIALQGLPPDVYSLINHCKTAKDTWDIVKLLMQGTELSYQERECKLYNEFDKFTSVKGESLHDYYLRFAQLINDMYTIGMTMQQVQVNTKFLNALQPEWSKFVTNVKLVKNLYNTNYDQLYAYLSQHEGHANEARLLCERYPNPLALTQLNHTPLSIPQNAYHSHIISQQPLVEFPQIDSGLVVLVFLPGDDPIAYLNKAMEFMSTVVASHFLSTNNQLRTSSNIRNQATIQDGRVTVQQVQRRHGQGFAGTRTHRNATSSGGNNAAGEARVVKCYNCQGKGHMARRYGQAIQTIIPQNAAFYTDDLDAYDSDCDDISSAKAVLMANLSSYGSYVLYEVPQHDTYQNDDMLTQKQALWLPLSNPKSEQLDVIQTPIEIEVPKELPKCSVDKKYFDIQKKELSLDTDRILDYIICQDVMNIVMHADSVPVNVLFANKSSSFTSLFDDSLGVNTPNNNAEPSIEIIPKNMSGLESITPTGWNMVEQTNVPSSDTPFVKNNWAKHGLKRNMMNTKGFFFFSFDTRAGLEARLEGVFEEDSFSLIASYIGKPIMLDSYTNSMCHDSWGRSSFVRCLIEVNSEADLLDHVTIGIPSLVGDGFIKENIRVEYE</sequence>
<dbReference type="Proteomes" id="UP001151760">
    <property type="component" value="Unassembled WGS sequence"/>
</dbReference>
<reference evidence="3" key="1">
    <citation type="journal article" date="2022" name="Int. J. Mol. Sci.">
        <title>Draft Genome of Tanacetum Coccineum: Genomic Comparison of Closely Related Tanacetum-Family Plants.</title>
        <authorList>
            <person name="Yamashiro T."/>
            <person name="Shiraishi A."/>
            <person name="Nakayama K."/>
            <person name="Satake H."/>
        </authorList>
    </citation>
    <scope>NUCLEOTIDE SEQUENCE</scope>
</reference>
<name>A0ABQ5CCU6_9ASTR</name>
<feature type="domain" description="CCHC-type" evidence="2">
    <location>
        <begin position="295"/>
        <end position="307"/>
    </location>
</feature>
<comment type="caution">
    <text evidence="3">The sequence shown here is derived from an EMBL/GenBank/DDBJ whole genome shotgun (WGS) entry which is preliminary data.</text>
</comment>
<gene>
    <name evidence="3" type="ORF">Tco_0893850</name>
</gene>
<dbReference type="InterPro" id="IPR001878">
    <property type="entry name" value="Znf_CCHC"/>
</dbReference>
<evidence type="ECO:0000313" key="4">
    <source>
        <dbReference type="Proteomes" id="UP001151760"/>
    </source>
</evidence>
<dbReference type="Pfam" id="PF00098">
    <property type="entry name" value="zf-CCHC"/>
    <property type="match status" value="1"/>
</dbReference>
<feature type="region of interest" description="Disordered" evidence="1">
    <location>
        <begin position="267"/>
        <end position="286"/>
    </location>
</feature>
<evidence type="ECO:0000259" key="2">
    <source>
        <dbReference type="Pfam" id="PF00098"/>
    </source>
</evidence>
<dbReference type="EMBL" id="BQNB010014093">
    <property type="protein sequence ID" value="GJT23913.1"/>
    <property type="molecule type" value="Genomic_DNA"/>
</dbReference>
<evidence type="ECO:0000313" key="3">
    <source>
        <dbReference type="EMBL" id="GJT23913.1"/>
    </source>
</evidence>
<proteinExistence type="predicted"/>
<reference evidence="3" key="2">
    <citation type="submission" date="2022-01" db="EMBL/GenBank/DDBJ databases">
        <authorList>
            <person name="Yamashiro T."/>
            <person name="Shiraishi A."/>
            <person name="Satake H."/>
            <person name="Nakayama K."/>
        </authorList>
    </citation>
    <scope>NUCLEOTIDE SEQUENCE</scope>
</reference>